<dbReference type="RefSeq" id="WP_114469895.1">
    <property type="nucleotide sequence ID" value="NZ_QPJK01000006.1"/>
</dbReference>
<evidence type="ECO:0000313" key="2">
    <source>
        <dbReference type="EMBL" id="RCW69497.1"/>
    </source>
</evidence>
<protein>
    <submittedName>
        <fullName evidence="2">CubicO group peptidase (Beta-lactamase class C family)</fullName>
    </submittedName>
</protein>
<name>A0A368XSJ5_9BURK</name>
<organism evidence="2 3">
    <name type="scientific">Pseudorhodoferax soli</name>
    <dbReference type="NCBI Taxonomy" id="545864"/>
    <lineage>
        <taxon>Bacteria</taxon>
        <taxon>Pseudomonadati</taxon>
        <taxon>Pseudomonadota</taxon>
        <taxon>Betaproteobacteria</taxon>
        <taxon>Burkholderiales</taxon>
        <taxon>Comamonadaceae</taxon>
    </lineage>
</organism>
<proteinExistence type="predicted"/>
<dbReference type="Pfam" id="PF00144">
    <property type="entry name" value="Beta-lactamase"/>
    <property type="match status" value="1"/>
</dbReference>
<dbReference type="AlphaFoldDB" id="A0A368XSJ5"/>
<sequence length="420" mass="44707">METRSQLSGTQDGRHLAWRAAALIVLALGSACGGGADTDAADTAQAAADRALREQISAVMTAAMADHHLRALIVRVTVDGRDIATSALGESMAGVPATTEMHFRNGAVSFTYMGTLLAILAGRGSLDLDAPISTWLPELPHASEITVRMLANMTSGYADYVYEPQVLVGTDADPFRQWRNEELLSIGVSRPLMFTPGTNWGYSHTNYLILGQVVEHLTRRPLAMVMDDEVLRPMGLRNTASSTTAAIPPPVLHSYSSERRTFLQIPAGEPFVEDSTFWNPSWTTVSGAVQTTDITDLATTAEKVGSGALVTPALYAQQVGNRLVGLGERTAACPVCSPITADRGYGLGVLLLGKWIAQTKDFAGEGGAMAYLPERKVAIAVVTTLRPEAYDKGGAASNPSMPVMRRLGALLAPDQPMGPR</sequence>
<evidence type="ECO:0000259" key="1">
    <source>
        <dbReference type="Pfam" id="PF00144"/>
    </source>
</evidence>
<dbReference type="Gene3D" id="3.40.710.10">
    <property type="entry name" value="DD-peptidase/beta-lactamase superfamily"/>
    <property type="match status" value="1"/>
</dbReference>
<gene>
    <name evidence="2" type="ORF">DES41_106371</name>
</gene>
<comment type="caution">
    <text evidence="2">The sequence shown here is derived from an EMBL/GenBank/DDBJ whole genome shotgun (WGS) entry which is preliminary data.</text>
</comment>
<dbReference type="PANTHER" id="PTHR46825:SF7">
    <property type="entry name" value="D-ALANYL-D-ALANINE CARBOXYPEPTIDASE"/>
    <property type="match status" value="1"/>
</dbReference>
<dbReference type="PANTHER" id="PTHR46825">
    <property type="entry name" value="D-ALANYL-D-ALANINE-CARBOXYPEPTIDASE/ENDOPEPTIDASE AMPH"/>
    <property type="match status" value="1"/>
</dbReference>
<dbReference type="InterPro" id="IPR012338">
    <property type="entry name" value="Beta-lactam/transpept-like"/>
</dbReference>
<dbReference type="Proteomes" id="UP000252884">
    <property type="component" value="Unassembled WGS sequence"/>
</dbReference>
<evidence type="ECO:0000313" key="3">
    <source>
        <dbReference type="Proteomes" id="UP000252884"/>
    </source>
</evidence>
<dbReference type="OrthoDB" id="9799367at2"/>
<dbReference type="EMBL" id="QPJK01000006">
    <property type="protein sequence ID" value="RCW69497.1"/>
    <property type="molecule type" value="Genomic_DNA"/>
</dbReference>
<dbReference type="PROSITE" id="PS51257">
    <property type="entry name" value="PROKAR_LIPOPROTEIN"/>
    <property type="match status" value="1"/>
</dbReference>
<dbReference type="SUPFAM" id="SSF56601">
    <property type="entry name" value="beta-lactamase/transpeptidase-like"/>
    <property type="match status" value="1"/>
</dbReference>
<accession>A0A368XSJ5</accession>
<dbReference type="InterPro" id="IPR001466">
    <property type="entry name" value="Beta-lactam-related"/>
</dbReference>
<keyword evidence="3" id="KW-1185">Reference proteome</keyword>
<feature type="domain" description="Beta-lactamase-related" evidence="1">
    <location>
        <begin position="58"/>
        <end position="389"/>
    </location>
</feature>
<reference evidence="2 3" key="1">
    <citation type="submission" date="2018-07" db="EMBL/GenBank/DDBJ databases">
        <title>Genomic Encyclopedia of Type Strains, Phase IV (KMG-IV): sequencing the most valuable type-strain genomes for metagenomic binning, comparative biology and taxonomic classification.</title>
        <authorList>
            <person name="Goeker M."/>
        </authorList>
    </citation>
    <scope>NUCLEOTIDE SEQUENCE [LARGE SCALE GENOMIC DNA]</scope>
    <source>
        <strain evidence="2 3">DSM 21634</strain>
    </source>
</reference>
<dbReference type="InterPro" id="IPR050491">
    <property type="entry name" value="AmpC-like"/>
</dbReference>